<evidence type="ECO:0000256" key="2">
    <source>
        <dbReference type="SAM" id="SignalP"/>
    </source>
</evidence>
<evidence type="ECO:0000256" key="1">
    <source>
        <dbReference type="SAM" id="MobiDB-lite"/>
    </source>
</evidence>
<feature type="compositionally biased region" description="Polar residues" evidence="1">
    <location>
        <begin position="25"/>
        <end position="41"/>
    </location>
</feature>
<gene>
    <name evidence="3" type="ORF">SAMN05444158_1704</name>
</gene>
<name>A0A1H1R9P6_9BRAD</name>
<reference evidence="4" key="1">
    <citation type="submission" date="2016-10" db="EMBL/GenBank/DDBJ databases">
        <authorList>
            <person name="Varghese N."/>
            <person name="Submissions S."/>
        </authorList>
    </citation>
    <scope>NUCLEOTIDE SEQUENCE [LARGE SCALE GENOMIC DNA]</scope>
    <source>
        <strain evidence="4">GAS369</strain>
    </source>
</reference>
<feature type="signal peptide" evidence="2">
    <location>
        <begin position="1"/>
        <end position="24"/>
    </location>
</feature>
<dbReference type="Proteomes" id="UP000243904">
    <property type="component" value="Chromosome I"/>
</dbReference>
<evidence type="ECO:0000313" key="3">
    <source>
        <dbReference type="EMBL" id="SDS32441.1"/>
    </source>
</evidence>
<dbReference type="EMBL" id="LT629750">
    <property type="protein sequence ID" value="SDS32441.1"/>
    <property type="molecule type" value="Genomic_DNA"/>
</dbReference>
<feature type="chain" id="PRO_5009258603" evidence="2">
    <location>
        <begin position="25"/>
        <end position="86"/>
    </location>
</feature>
<evidence type="ECO:0000313" key="4">
    <source>
        <dbReference type="Proteomes" id="UP000243904"/>
    </source>
</evidence>
<accession>A0A1H1R9P6</accession>
<keyword evidence="2" id="KW-0732">Signal</keyword>
<keyword evidence="4" id="KW-1185">Reference proteome</keyword>
<protein>
    <submittedName>
        <fullName evidence="3">Uncharacterized protein</fullName>
    </submittedName>
</protein>
<dbReference type="AlphaFoldDB" id="A0A1H1R9P6"/>
<proteinExistence type="predicted"/>
<organism evidence="3 4">
    <name type="scientific">Bradyrhizobium canariense</name>
    <dbReference type="NCBI Taxonomy" id="255045"/>
    <lineage>
        <taxon>Bacteria</taxon>
        <taxon>Pseudomonadati</taxon>
        <taxon>Pseudomonadota</taxon>
        <taxon>Alphaproteobacteria</taxon>
        <taxon>Hyphomicrobiales</taxon>
        <taxon>Nitrobacteraceae</taxon>
        <taxon>Bradyrhizobium</taxon>
    </lineage>
</organism>
<feature type="compositionally biased region" description="Basic and acidic residues" evidence="1">
    <location>
        <begin position="74"/>
        <end position="86"/>
    </location>
</feature>
<feature type="region of interest" description="Disordered" evidence="1">
    <location>
        <begin position="23"/>
        <end position="86"/>
    </location>
</feature>
<dbReference type="RefSeq" id="WP_146686922.1">
    <property type="nucleotide sequence ID" value="NZ_LT629750.1"/>
</dbReference>
<sequence length="86" mass="8909">MKIGKTVILGSVAVLVILTSPALAKNTNTKTGDSPSASSSCHAYEPQANGSFTELPCQEVGAGSQTQHKSAAKSPDEDPRGRRAVR</sequence>